<evidence type="ECO:0000256" key="1">
    <source>
        <dbReference type="SAM" id="MobiDB-lite"/>
    </source>
</evidence>
<gene>
    <name evidence="2" type="ORF">M9Y10_044651</name>
</gene>
<protein>
    <submittedName>
        <fullName evidence="2">Uncharacterized protein</fullName>
    </submittedName>
</protein>
<comment type="caution">
    <text evidence="2">The sequence shown here is derived from an EMBL/GenBank/DDBJ whole genome shotgun (WGS) entry which is preliminary data.</text>
</comment>
<name>A0ABR2JTB1_9EUKA</name>
<keyword evidence="3" id="KW-1185">Reference proteome</keyword>
<organism evidence="2 3">
    <name type="scientific">Tritrichomonas musculus</name>
    <dbReference type="NCBI Taxonomy" id="1915356"/>
    <lineage>
        <taxon>Eukaryota</taxon>
        <taxon>Metamonada</taxon>
        <taxon>Parabasalia</taxon>
        <taxon>Tritrichomonadida</taxon>
        <taxon>Tritrichomonadidae</taxon>
        <taxon>Tritrichomonas</taxon>
    </lineage>
</organism>
<dbReference type="EMBL" id="JAPFFF010000009">
    <property type="protein sequence ID" value="KAK8882012.1"/>
    <property type="molecule type" value="Genomic_DNA"/>
</dbReference>
<sequence>MSDELHPVIRALLIELIDQTLQRPLSNILFENEQKEPFDSLKKKLESKESLSLDDFHLPIQLFFSKSKKNTSKYVSGAAIVLEDFFEKKYNFISLLANYRFKDAFAAAAKKAFPDVEIVPQDSEDGDFKDEIESETSPNKTKKTPSGKIDPQIKVQEQITKKEDLEEPGNED</sequence>
<feature type="compositionally biased region" description="Acidic residues" evidence="1">
    <location>
        <begin position="122"/>
        <end position="134"/>
    </location>
</feature>
<feature type="region of interest" description="Disordered" evidence="1">
    <location>
        <begin position="120"/>
        <end position="172"/>
    </location>
</feature>
<evidence type="ECO:0000313" key="3">
    <source>
        <dbReference type="Proteomes" id="UP001470230"/>
    </source>
</evidence>
<dbReference type="Proteomes" id="UP001470230">
    <property type="component" value="Unassembled WGS sequence"/>
</dbReference>
<reference evidence="2 3" key="1">
    <citation type="submission" date="2024-04" db="EMBL/GenBank/DDBJ databases">
        <title>Tritrichomonas musculus Genome.</title>
        <authorList>
            <person name="Alves-Ferreira E."/>
            <person name="Grigg M."/>
            <person name="Lorenzi H."/>
            <person name="Galac M."/>
        </authorList>
    </citation>
    <scope>NUCLEOTIDE SEQUENCE [LARGE SCALE GENOMIC DNA]</scope>
    <source>
        <strain evidence="2 3">EAF2021</strain>
    </source>
</reference>
<accession>A0ABR2JTB1</accession>
<evidence type="ECO:0000313" key="2">
    <source>
        <dbReference type="EMBL" id="KAK8882012.1"/>
    </source>
</evidence>
<proteinExistence type="predicted"/>